<organism evidence="5 6">
    <name type="scientific">Sphingobium lactosutens DS20</name>
    <dbReference type="NCBI Taxonomy" id="1331060"/>
    <lineage>
        <taxon>Bacteria</taxon>
        <taxon>Pseudomonadati</taxon>
        <taxon>Pseudomonadota</taxon>
        <taxon>Alphaproteobacteria</taxon>
        <taxon>Sphingomonadales</taxon>
        <taxon>Sphingomonadaceae</taxon>
        <taxon>Sphingobium</taxon>
    </lineage>
</organism>
<keyword evidence="3" id="KW-0067">ATP-binding</keyword>
<evidence type="ECO:0000259" key="4">
    <source>
        <dbReference type="Pfam" id="PF00582"/>
    </source>
</evidence>
<dbReference type="InterPro" id="IPR006015">
    <property type="entry name" value="Universal_stress_UspA"/>
</dbReference>
<comment type="similarity">
    <text evidence="1">Belongs to the universal stress protein A family.</text>
</comment>
<gene>
    <name evidence="5" type="ORF">RLDS_25550</name>
</gene>
<dbReference type="GO" id="GO:0005524">
    <property type="term" value="F:ATP binding"/>
    <property type="evidence" value="ECO:0007669"/>
    <property type="project" value="UniProtKB-KW"/>
</dbReference>
<accession>T0IMG3</accession>
<dbReference type="Gene3D" id="3.40.50.620">
    <property type="entry name" value="HUPs"/>
    <property type="match status" value="2"/>
</dbReference>
<dbReference type="RefSeq" id="WP_021228547.1">
    <property type="nucleotide sequence ID" value="NZ_ATDP01000109.1"/>
</dbReference>
<evidence type="ECO:0000256" key="1">
    <source>
        <dbReference type="ARBA" id="ARBA00008791"/>
    </source>
</evidence>
<dbReference type="EMBL" id="ATDP01000109">
    <property type="protein sequence ID" value="EQB10804.1"/>
    <property type="molecule type" value="Genomic_DNA"/>
</dbReference>
<keyword evidence="6" id="KW-1185">Reference proteome</keyword>
<dbReference type="PRINTS" id="PR01438">
    <property type="entry name" value="UNVRSLSTRESS"/>
</dbReference>
<dbReference type="Proteomes" id="UP000015531">
    <property type="component" value="Unassembled WGS sequence"/>
</dbReference>
<sequence>MTERTLRKILLATDLNARCDRALDRAVQLADESGAELLAAYIADPADTPRHYLDRARRSWRRLPDPIERVRWRLRRDLSSLSEHIRVIVEEGNPAEKLVDIASREGCDLIVTGTASAESLGRMILGSTVNRILRGSEVPVLMVHDRSRGPYRNLAVATDFSAASVAALDVVTTLFPSADVTLFHGYDMPFGGVVADRDMMSELSAIQKDMTTKFRSDERVDSTLRQRARVVVEHGAPEALLSDFIENEDIDLAVIGSHGRGAVFDALIGSTAKRLVESLESDLLIVHHLGGD</sequence>
<name>T0IMG3_9SPHN</name>
<dbReference type="eggNOG" id="COG0589">
    <property type="taxonomic scope" value="Bacteria"/>
</dbReference>
<reference evidence="5 6" key="1">
    <citation type="journal article" date="2013" name="Genome Announc.">
        <title>Draft Genome Sequence of Sphingobium lactosutens Strain DS20T, Isolated from a Hexachlorocyclohexane Dumpsite.</title>
        <authorList>
            <person name="Kumar R."/>
            <person name="Dwivedi V."/>
            <person name="Negi V."/>
            <person name="Khurana J.P."/>
            <person name="Lal R."/>
        </authorList>
    </citation>
    <scope>NUCLEOTIDE SEQUENCE [LARGE SCALE GENOMIC DNA]</scope>
    <source>
        <strain evidence="5 6">DS20</strain>
    </source>
</reference>
<comment type="caution">
    <text evidence="5">The sequence shown here is derived from an EMBL/GenBank/DDBJ whole genome shotgun (WGS) entry which is preliminary data.</text>
</comment>
<feature type="domain" description="UspA" evidence="4">
    <location>
        <begin position="151"/>
        <end position="287"/>
    </location>
</feature>
<dbReference type="OrthoDB" id="5564966at2"/>
<evidence type="ECO:0000313" key="6">
    <source>
        <dbReference type="Proteomes" id="UP000015531"/>
    </source>
</evidence>
<dbReference type="PANTHER" id="PTHR46268">
    <property type="entry name" value="STRESS RESPONSE PROTEIN NHAX"/>
    <property type="match status" value="1"/>
</dbReference>
<dbReference type="PANTHER" id="PTHR46268:SF27">
    <property type="entry name" value="UNIVERSAL STRESS PROTEIN RV2623"/>
    <property type="match status" value="1"/>
</dbReference>
<dbReference type="PATRIC" id="fig|1331060.3.peg.4968"/>
<evidence type="ECO:0000256" key="2">
    <source>
        <dbReference type="ARBA" id="ARBA00022741"/>
    </source>
</evidence>
<dbReference type="AlphaFoldDB" id="T0IMG3"/>
<proteinExistence type="inferred from homology"/>
<dbReference type="CDD" id="cd00293">
    <property type="entry name" value="USP-like"/>
    <property type="match status" value="2"/>
</dbReference>
<dbReference type="InterPro" id="IPR006016">
    <property type="entry name" value="UspA"/>
</dbReference>
<feature type="domain" description="UspA" evidence="4">
    <location>
        <begin position="7"/>
        <end position="144"/>
    </location>
</feature>
<dbReference type="Pfam" id="PF00582">
    <property type="entry name" value="Usp"/>
    <property type="match status" value="2"/>
</dbReference>
<dbReference type="SUPFAM" id="SSF52402">
    <property type="entry name" value="Adenine nucleotide alpha hydrolases-like"/>
    <property type="match status" value="2"/>
</dbReference>
<protein>
    <recommendedName>
        <fullName evidence="4">UspA domain-containing protein</fullName>
    </recommendedName>
</protein>
<evidence type="ECO:0000256" key="3">
    <source>
        <dbReference type="ARBA" id="ARBA00022840"/>
    </source>
</evidence>
<evidence type="ECO:0000313" key="5">
    <source>
        <dbReference type="EMBL" id="EQB10804.1"/>
    </source>
</evidence>
<dbReference type="InterPro" id="IPR014729">
    <property type="entry name" value="Rossmann-like_a/b/a_fold"/>
</dbReference>
<keyword evidence="2" id="KW-0547">Nucleotide-binding</keyword>